<dbReference type="STRING" id="35608.A0A2U1MEZ2"/>
<dbReference type="OrthoDB" id="1594986at2759"/>
<dbReference type="Proteomes" id="UP000245207">
    <property type="component" value="Unassembled WGS sequence"/>
</dbReference>
<dbReference type="Gene3D" id="3.10.20.90">
    <property type="entry name" value="Phosphatidylinositol 3-kinase Catalytic Subunit, Chain A, domain 1"/>
    <property type="match status" value="1"/>
</dbReference>
<dbReference type="PANTHER" id="PTHR32002:SF35">
    <property type="entry name" value="PROTEIN NLP6"/>
    <property type="match status" value="1"/>
</dbReference>
<dbReference type="PANTHER" id="PTHR32002">
    <property type="entry name" value="PROTEIN NLP8"/>
    <property type="match status" value="1"/>
</dbReference>
<protein>
    <submittedName>
        <fullName evidence="2">PB1 domain-containing protein</fullName>
    </submittedName>
</protein>
<evidence type="ECO:0000313" key="3">
    <source>
        <dbReference type="Proteomes" id="UP000245207"/>
    </source>
</evidence>
<dbReference type="InterPro" id="IPR045012">
    <property type="entry name" value="NLP"/>
</dbReference>
<dbReference type="InterPro" id="IPR000270">
    <property type="entry name" value="PB1_dom"/>
</dbReference>
<accession>A0A2U1MEZ2</accession>
<organism evidence="2 3">
    <name type="scientific">Artemisia annua</name>
    <name type="common">Sweet wormwood</name>
    <dbReference type="NCBI Taxonomy" id="35608"/>
    <lineage>
        <taxon>Eukaryota</taxon>
        <taxon>Viridiplantae</taxon>
        <taxon>Streptophyta</taxon>
        <taxon>Embryophyta</taxon>
        <taxon>Tracheophyta</taxon>
        <taxon>Spermatophyta</taxon>
        <taxon>Magnoliopsida</taxon>
        <taxon>eudicotyledons</taxon>
        <taxon>Gunneridae</taxon>
        <taxon>Pentapetalae</taxon>
        <taxon>asterids</taxon>
        <taxon>campanulids</taxon>
        <taxon>Asterales</taxon>
        <taxon>Asteraceae</taxon>
        <taxon>Asteroideae</taxon>
        <taxon>Anthemideae</taxon>
        <taxon>Artemisiinae</taxon>
        <taxon>Artemisia</taxon>
    </lineage>
</organism>
<feature type="domain" description="PB1" evidence="1">
    <location>
        <begin position="518"/>
        <end position="598"/>
    </location>
</feature>
<name>A0A2U1MEZ2_ARTAN</name>
<keyword evidence="3" id="KW-1185">Reference proteome</keyword>
<sequence>MDHVTMETIQQNIGMPIKEASRRLGGFGSEMVLNNDMLSNNISLENPSVAFTGDARYMAPLWVSGKADELSQSDTSQSATTSCFELRDGDMDPHNQTVIGKIKAALKLLTFRKDHVLVQFWRPHDLRKHQLLTTTDQPYGLGAINEEFYSYRKDSERYAYIVDKDHEEEEDLGPPARVFKQGLAEWTSDVVTNYLPKYFPQLECATHCNLYGYLALPVFDTATRSCIGVLELLTCSKYPSFAYEVQQFEKALKTQDLTCRKISDGPASNVPFVPRENDQLDDIFSIMKVVCDTQNIPLAQTWAMSPLNTFSSHEQILLKTCDSFDTKCLGKVCMSTAALPYYVKDLRLWSFREACRKRHLNKSHSPVGRALLSRGSCFCEDVTKLGEEEYPLVHYARTNGLTSCFLISLHSVETNDDYVLEFFLSSHMKNTKHLVNLVRILKENFETAYRFELGDRSSIEVFGPPMNLGVNKDPETWSYLMDTFSDELDVARNNFVGVLDECSSTSVSTTFKRGSDTMVNVKVAYGEDIKWFCFHISLGLMMLKYEVAKRFGLKDEMIRLKYWDEDNELILICVDDDLEDALVASGSENSMNLICKLSVS</sequence>
<dbReference type="Pfam" id="PF00564">
    <property type="entry name" value="PB1"/>
    <property type="match status" value="1"/>
</dbReference>
<dbReference type="PROSITE" id="PS51745">
    <property type="entry name" value="PB1"/>
    <property type="match status" value="1"/>
</dbReference>
<evidence type="ECO:0000259" key="1">
    <source>
        <dbReference type="PROSITE" id="PS51745"/>
    </source>
</evidence>
<dbReference type="SUPFAM" id="SSF54277">
    <property type="entry name" value="CAD &amp; PB1 domains"/>
    <property type="match status" value="1"/>
</dbReference>
<dbReference type="GO" id="GO:0003700">
    <property type="term" value="F:DNA-binding transcription factor activity"/>
    <property type="evidence" value="ECO:0007669"/>
    <property type="project" value="InterPro"/>
</dbReference>
<gene>
    <name evidence="2" type="ORF">CTI12_AA389160</name>
</gene>
<dbReference type="Pfam" id="PF22922">
    <property type="entry name" value="GAF_NLP"/>
    <property type="match status" value="1"/>
</dbReference>
<comment type="caution">
    <text evidence="2">The sequence shown here is derived from an EMBL/GenBank/DDBJ whole genome shotgun (WGS) entry which is preliminary data.</text>
</comment>
<dbReference type="AlphaFoldDB" id="A0A2U1MEZ2"/>
<reference evidence="2 3" key="1">
    <citation type="journal article" date="2018" name="Mol. Plant">
        <title>The genome of Artemisia annua provides insight into the evolution of Asteraceae family and artemisinin biosynthesis.</title>
        <authorList>
            <person name="Shen Q."/>
            <person name="Zhang L."/>
            <person name="Liao Z."/>
            <person name="Wang S."/>
            <person name="Yan T."/>
            <person name="Shi P."/>
            <person name="Liu M."/>
            <person name="Fu X."/>
            <person name="Pan Q."/>
            <person name="Wang Y."/>
            <person name="Lv Z."/>
            <person name="Lu X."/>
            <person name="Zhang F."/>
            <person name="Jiang W."/>
            <person name="Ma Y."/>
            <person name="Chen M."/>
            <person name="Hao X."/>
            <person name="Li L."/>
            <person name="Tang Y."/>
            <person name="Lv G."/>
            <person name="Zhou Y."/>
            <person name="Sun X."/>
            <person name="Brodelius P.E."/>
            <person name="Rose J.K.C."/>
            <person name="Tang K."/>
        </authorList>
    </citation>
    <scope>NUCLEOTIDE SEQUENCE [LARGE SCALE GENOMIC DNA]</scope>
    <source>
        <strain evidence="3">cv. Huhao1</strain>
        <tissue evidence="2">Leaf</tissue>
    </source>
</reference>
<proteinExistence type="predicted"/>
<dbReference type="InterPro" id="IPR055081">
    <property type="entry name" value="NLP1-9_GAF"/>
</dbReference>
<dbReference type="SMART" id="SM00666">
    <property type="entry name" value="PB1"/>
    <property type="match status" value="1"/>
</dbReference>
<dbReference type="EMBL" id="PKPP01005525">
    <property type="protein sequence ID" value="PWA59817.1"/>
    <property type="molecule type" value="Genomic_DNA"/>
</dbReference>
<dbReference type="InterPro" id="IPR053793">
    <property type="entry name" value="PB1-like"/>
</dbReference>
<evidence type="ECO:0000313" key="2">
    <source>
        <dbReference type="EMBL" id="PWA59817.1"/>
    </source>
</evidence>